<organism evidence="1 2">
    <name type="scientific">Nonomuraea rubra</name>
    <dbReference type="NCBI Taxonomy" id="46180"/>
    <lineage>
        <taxon>Bacteria</taxon>
        <taxon>Bacillati</taxon>
        <taxon>Actinomycetota</taxon>
        <taxon>Actinomycetes</taxon>
        <taxon>Streptosporangiales</taxon>
        <taxon>Streptosporangiaceae</taxon>
        <taxon>Nonomuraea</taxon>
    </lineage>
</organism>
<comment type="caution">
    <text evidence="1">The sequence shown here is derived from an EMBL/GenBank/DDBJ whole genome shotgun (WGS) entry which is preliminary data.</text>
</comment>
<dbReference type="Proteomes" id="UP000565579">
    <property type="component" value="Unassembled WGS sequence"/>
</dbReference>
<evidence type="ECO:0008006" key="3">
    <source>
        <dbReference type="Google" id="ProtNLM"/>
    </source>
</evidence>
<gene>
    <name evidence="1" type="ORF">HD593_010929</name>
</gene>
<evidence type="ECO:0000313" key="2">
    <source>
        <dbReference type="Proteomes" id="UP000565579"/>
    </source>
</evidence>
<keyword evidence="2" id="KW-1185">Reference proteome</keyword>
<sequence>MSTANGSGPSVNCSRPTGTVQGDILLAWQSDTTGALTDMTTPTGGAAWTLLISRGDTNSGSDIRTKIWWKVAGASEPSTYGFAFNASTFGPNVTIAAIQNAATSTPVSAGVSTLAGLNIATPGVTPPDAASLEIRYVAVNTGEQFIAIATPAGFTNLGAASQGNGFTMQAGARRTLASGAATGTVNFAADVAPLAWHGFTVALATGSVDATATPAVVAAAGEVPAPTIQAGQTASPAVVGATAQVPAPAIHADQTASPAVVGASAQVLAPNVVAGDAELVEPAVVEASGDIPAPSITAIQNAVASPAVVDAGADVPAPAVAASVTVAPAVVQAQGVVPSPGVSVPILPGDLITADGQAEWGGTALWGAGTSYALLEITGWDAKPRVDSLTAEEAGRHGAYAGRSYLQRRIVTVKLQVQSLSDPTQVSSLLAQLRYDTRTLRDNTLWTLVVRGYTETLMVFGKAIDRTGVMDRDWSIGAPEPVITIECPDPRRYSLAQHSAVIPANASGPTAIVNDGDLYTNPTLRFTGPATNPMIVNETLDRILAFDITLGAGELLVVDTQLGKATIGDADHENDLADTISVPLKEWFAEVGSNDISYETDSGGTAGVEILWRDAYE</sequence>
<reference evidence="1 2" key="1">
    <citation type="submission" date="2020-08" db="EMBL/GenBank/DDBJ databases">
        <title>Sequencing the genomes of 1000 actinobacteria strains.</title>
        <authorList>
            <person name="Klenk H.-P."/>
        </authorList>
    </citation>
    <scope>NUCLEOTIDE SEQUENCE [LARGE SCALE GENOMIC DNA]</scope>
    <source>
        <strain evidence="1 2">DSM 43768</strain>
    </source>
</reference>
<evidence type="ECO:0000313" key="1">
    <source>
        <dbReference type="EMBL" id="MBB6556134.1"/>
    </source>
</evidence>
<proteinExistence type="predicted"/>
<dbReference type="RefSeq" id="WP_185110617.1">
    <property type="nucleotide sequence ID" value="NZ_JACHMI010000001.1"/>
</dbReference>
<dbReference type="AlphaFoldDB" id="A0A7X0P6F5"/>
<dbReference type="EMBL" id="JACHMI010000001">
    <property type="protein sequence ID" value="MBB6556134.1"/>
    <property type="molecule type" value="Genomic_DNA"/>
</dbReference>
<protein>
    <recommendedName>
        <fullName evidence="3">Phage tail protein</fullName>
    </recommendedName>
</protein>
<name>A0A7X0P6F5_9ACTN</name>
<accession>A0A7X0P6F5</accession>